<evidence type="ECO:0000313" key="5">
    <source>
        <dbReference type="EMBL" id="RRT70287.1"/>
    </source>
</evidence>
<name>A0A427A205_ENSVE</name>
<dbReference type="Gene3D" id="1.25.40.10">
    <property type="entry name" value="Tetratricopeptide repeat domain"/>
    <property type="match status" value="3"/>
</dbReference>
<gene>
    <name evidence="5" type="ORF">B296_00036570</name>
</gene>
<dbReference type="PROSITE" id="PS51375">
    <property type="entry name" value="PPR"/>
    <property type="match status" value="7"/>
</dbReference>
<feature type="repeat" description="PPR" evidence="3">
    <location>
        <begin position="458"/>
        <end position="492"/>
    </location>
</feature>
<dbReference type="PANTHER" id="PTHR47938">
    <property type="entry name" value="RESPIRATORY COMPLEX I CHAPERONE (CIA84), PUTATIVE (AFU_ORTHOLOGUE AFUA_2G06020)-RELATED"/>
    <property type="match status" value="1"/>
</dbReference>
<reference evidence="5 6" key="1">
    <citation type="journal article" date="2014" name="Agronomy (Basel)">
        <title>A Draft Genome Sequence for Ensete ventricosum, the Drought-Tolerant Tree Against Hunger.</title>
        <authorList>
            <person name="Harrison J."/>
            <person name="Moore K.A."/>
            <person name="Paszkiewicz K."/>
            <person name="Jones T."/>
            <person name="Grant M."/>
            <person name="Ambacheew D."/>
            <person name="Muzemil S."/>
            <person name="Studholme D.J."/>
        </authorList>
    </citation>
    <scope>NUCLEOTIDE SEQUENCE [LARGE SCALE GENOMIC DNA]</scope>
</reference>
<dbReference type="SUPFAM" id="SSF81901">
    <property type="entry name" value="HCP-like"/>
    <property type="match status" value="1"/>
</dbReference>
<dbReference type="EMBL" id="AMZH03004069">
    <property type="protein sequence ID" value="RRT70287.1"/>
    <property type="molecule type" value="Genomic_DNA"/>
</dbReference>
<dbReference type="Pfam" id="PF01535">
    <property type="entry name" value="PPR"/>
    <property type="match status" value="2"/>
</dbReference>
<organism evidence="5 6">
    <name type="scientific">Ensete ventricosum</name>
    <name type="common">Abyssinian banana</name>
    <name type="synonym">Musa ensete</name>
    <dbReference type="NCBI Taxonomy" id="4639"/>
    <lineage>
        <taxon>Eukaryota</taxon>
        <taxon>Viridiplantae</taxon>
        <taxon>Streptophyta</taxon>
        <taxon>Embryophyta</taxon>
        <taxon>Tracheophyta</taxon>
        <taxon>Spermatophyta</taxon>
        <taxon>Magnoliopsida</taxon>
        <taxon>Liliopsida</taxon>
        <taxon>Zingiberales</taxon>
        <taxon>Musaceae</taxon>
        <taxon>Ensete</taxon>
    </lineage>
</organism>
<proteinExistence type="inferred from homology"/>
<comment type="caution">
    <text evidence="5">The sequence shown here is derived from an EMBL/GenBank/DDBJ whole genome shotgun (WGS) entry which is preliminary data.</text>
</comment>
<feature type="repeat" description="PPR" evidence="3">
    <location>
        <begin position="353"/>
        <end position="387"/>
    </location>
</feature>
<protein>
    <recommendedName>
        <fullName evidence="7">Pentacotripeptide-repeat region of PRORP domain-containing protein</fullName>
    </recommendedName>
</protein>
<feature type="repeat" description="PPR" evidence="3">
    <location>
        <begin position="493"/>
        <end position="527"/>
    </location>
</feature>
<evidence type="ECO:0000256" key="1">
    <source>
        <dbReference type="ARBA" id="ARBA00007626"/>
    </source>
</evidence>
<comment type="similarity">
    <text evidence="1">Belongs to the PPR family. P subfamily.</text>
</comment>
<evidence type="ECO:0000256" key="3">
    <source>
        <dbReference type="PROSITE-ProRule" id="PRU00708"/>
    </source>
</evidence>
<evidence type="ECO:0000313" key="6">
    <source>
        <dbReference type="Proteomes" id="UP000287651"/>
    </source>
</evidence>
<evidence type="ECO:0000256" key="2">
    <source>
        <dbReference type="ARBA" id="ARBA00022737"/>
    </source>
</evidence>
<evidence type="ECO:0000256" key="4">
    <source>
        <dbReference type="SAM" id="MobiDB-lite"/>
    </source>
</evidence>
<feature type="repeat" description="PPR" evidence="3">
    <location>
        <begin position="280"/>
        <end position="314"/>
    </location>
</feature>
<dbReference type="InterPro" id="IPR011990">
    <property type="entry name" value="TPR-like_helical_dom_sf"/>
</dbReference>
<feature type="repeat" description="PPR" evidence="3">
    <location>
        <begin position="315"/>
        <end position="349"/>
    </location>
</feature>
<dbReference type="GO" id="GO:0003729">
    <property type="term" value="F:mRNA binding"/>
    <property type="evidence" value="ECO:0007669"/>
    <property type="project" value="TreeGrafter"/>
</dbReference>
<evidence type="ECO:0008006" key="7">
    <source>
        <dbReference type="Google" id="ProtNLM"/>
    </source>
</evidence>
<dbReference type="AlphaFoldDB" id="A0A427A205"/>
<dbReference type="Proteomes" id="UP000287651">
    <property type="component" value="Unassembled WGS sequence"/>
</dbReference>
<accession>A0A427A205</accession>
<keyword evidence="2" id="KW-0677">Repeat</keyword>
<dbReference type="Pfam" id="PF13041">
    <property type="entry name" value="PPR_2"/>
    <property type="match status" value="3"/>
</dbReference>
<feature type="repeat" description="PPR" evidence="3">
    <location>
        <begin position="388"/>
        <end position="422"/>
    </location>
</feature>
<dbReference type="InterPro" id="IPR002885">
    <property type="entry name" value="PPR_rpt"/>
</dbReference>
<dbReference type="PANTHER" id="PTHR47938:SF35">
    <property type="entry name" value="PENTATRICOPEPTIDE REPEAT-CONTAINING PROTEIN 4, MITOCHONDRIAL-RELATED"/>
    <property type="match status" value="1"/>
</dbReference>
<sequence>MRSYRSIPASIRCWIVRKNLGSRPNPSNSIPFARISSSQIHHQRHLGESICSCRRNLLGDVILPPRTDLYISFKSLCSSSSSESLVSDASGNPTSIDGRRDGRVGSASSKVYEAIMSASGSGESLEAALDVLGIELTTELVNEVLHMLRYEEKLAFRFFTWVGHQDGYAHERETYNFMIDVLSSTRYKDKQFGVVCDILDHMKRSGKTSVPMGALLTILRMYTEKHLTHLRKFAKKRRIKMKTPPETDALNLLLDSLCKCSLVKEADAMFHRLKSKVTPNAETYNIMFFGWCRVRNPKAAIKVLEEMIQMGHTPENFAYNAAIDSFCSSGMVSEAIELFSFMRTKGSTISSPTAKTYASMIVGLAKFDKLDECFRLLADMRKIGCLPDVSTYKQMIEGMCLAGKDDAAYKILEEMAEAGFRHDILTYNCFLKVLCKLKKAEEALRLCEKMIDAGCEPSIHTYNMLMTMFFETNEPDRAMNIWQEMDNRGCARVAHTYGIMIDGLLNCYREEDACSLLEEIIDRGIKLPYSMFDAVLLRLSAIGNLNAIHRLSQHMRKFYNFAMARRSAISQKKKRMSMRRI</sequence>
<feature type="repeat" description="PPR" evidence="3">
    <location>
        <begin position="423"/>
        <end position="457"/>
    </location>
</feature>
<dbReference type="NCBIfam" id="TIGR00756">
    <property type="entry name" value="PPR"/>
    <property type="match status" value="7"/>
</dbReference>
<feature type="region of interest" description="Disordered" evidence="4">
    <location>
        <begin position="82"/>
        <end position="104"/>
    </location>
</feature>